<dbReference type="Pfam" id="PF00072">
    <property type="entry name" value="Response_reg"/>
    <property type="match status" value="2"/>
</dbReference>
<evidence type="ECO:0000256" key="4">
    <source>
        <dbReference type="ARBA" id="ARBA00022553"/>
    </source>
</evidence>
<feature type="modified residue" description="Phosphohistidine" evidence="17">
    <location>
        <position position="1399"/>
    </location>
</feature>
<evidence type="ECO:0000313" key="25">
    <source>
        <dbReference type="EMBL" id="MBV6323376.1"/>
    </source>
</evidence>
<evidence type="ECO:0000259" key="21">
    <source>
        <dbReference type="PROSITE" id="PS50109"/>
    </source>
</evidence>
<dbReference type="InterPro" id="IPR008207">
    <property type="entry name" value="Sig_transdc_His_kin_Hpt_dom"/>
</dbReference>
<sequence length="1534" mass="163399">MPAAAAGVHYVPESQRSRLPSIRSQIALLVLACALPTVVGFCAVLGQFYQRERDTLMEDTRQSARLVAAAIDRDLLQADSAIRALAAAPSLRSGDLAALRTQAATLLGPQFPVAHFLLSDAAGTVALHLGPDLPASFSSGDNRRRLALLYAQARPQLSMLTIDGQGLLAIDIPVMLDNRLSYSLTALLKPERLAHILRDEKIGRHQAMTLYDADGQFVAQAGGPRQLLTRSTGEAMRAQLRASGEALLSTETADGTPIYFGFSRAPVSRVTVAIATPQDQALHELLGAATTISLTMTALLLAGLALAWWVGGRIAGSVRALVGPARALASGSPFTLGAPTFREANEVGLAFLALEGDLRRSKAQLEQLVAERTAQLEKNRAQLETLYATAPVGLSYVDSELRFVRLNDYLAALNDQPVIAHLGRHVGEMIPDPEVRRGVLADYRAVLDSGRPLTGLQRSGYPAASPQQLCHWVLSYYPQFGTDGRIIGITALLMDVSELKRTEAELRRSRHLLGSMLENMPAMIFLKRAADLRYELFNRHGAQMFGRPNGEDFIGKSDYDLVPTAQADFFTAADRRVLASAHGEVTEIAEEPITDACGQTRFLTTRKVALRDEHGAATHVLGISLDITERKAAKEALRATVERLAQSEHFVRTVTDNLPGMVAYWDAGLRCRFANRYFLEWHGRSAAQMQDALMPEVLGAAQYTVSAPYVQGALAGQPQAFADQLRWPSGELSHTWVNYIPDLGQDGRVGGFFVLVSDVSELKETELHLQELNEELVLARDRAEAASRVKSEFLANMSHEIRTPMNAIIGLARLLEEAGLAPRERAYLDKIQLATQSLLGLVNDVLDFSRVEAGQLVLEHASFSLERVLSSISVLVSGSASDKGIELVYDIDPRLPAELAGDPMRLQQVLLNLIGNAIKFTERGEVVLQVRPAPGAIAPEQPGAPAMRAMLVEFRVRDTGIGISPEQQAHIFGAFSQADNSTSRQFGGAGLGLAICRQLADMMGGAIEVSSEAGVGSEFLFTCPLECGAAAAAAPLAAGLTVLIADDNASVRLALQRACEHLGWVASGAADAAAALALLHQHQRLGQPYGLMLLDCELPAPHGAPLQHWLHTGQPLPPVLLMASEHVVAAQAQRCSGLGAAGMLSKPVSPARLLERVASLLGGDNHDAGMAPPSAHSPLHARLAGMRVLLVEDNEINQEVAQYMLHHAGASVETVANGQLAVDALLADPQRCDVVLMDVQMPVLNGYDATVAIRAAGGALARLPIVAMTANVMEDDRRRADQAGMNAHVAKPIDVEEMIAVLTRLVPGQAGAAPASDTPAPAAAAPPPSAALARLGGNAAALAALPGVDLDAALARLGGNADALVALLKRFEQSQGDTVAEVRTLLAAGQRQQAAQCLHRLRGVAANLGAIQVAGLSANVEALLHHTAPEPGALHAALEQLAAALQRLTAAARQLAAPDVPPGNIVTHDLPQKLAELQCLLQNNNLKALEHFRALRPALAATAQADALAEAVETLNFTVAQKMVADMLQRKDSA</sequence>
<evidence type="ECO:0000256" key="7">
    <source>
        <dbReference type="ARBA" id="ARBA00022729"/>
    </source>
</evidence>
<dbReference type="CDD" id="cd18774">
    <property type="entry name" value="PDC2_HK_sensor"/>
    <property type="match status" value="1"/>
</dbReference>
<evidence type="ECO:0000256" key="20">
    <source>
        <dbReference type="SAM" id="Phobius"/>
    </source>
</evidence>
<comment type="catalytic activity">
    <reaction evidence="1">
        <text>ATP + protein L-histidine = ADP + protein N-phospho-L-histidine.</text>
        <dbReference type="EC" id="2.7.13.3"/>
    </reaction>
</comment>
<evidence type="ECO:0000256" key="5">
    <source>
        <dbReference type="ARBA" id="ARBA00022679"/>
    </source>
</evidence>
<evidence type="ECO:0000256" key="8">
    <source>
        <dbReference type="ARBA" id="ARBA00022741"/>
    </source>
</evidence>
<evidence type="ECO:0000313" key="26">
    <source>
        <dbReference type="Proteomes" id="UP001155901"/>
    </source>
</evidence>
<dbReference type="Pfam" id="PF01627">
    <property type="entry name" value="Hpt"/>
    <property type="match status" value="1"/>
</dbReference>
<keyword evidence="4 18" id="KW-0597">Phosphoprotein</keyword>
<evidence type="ECO:0000256" key="16">
    <source>
        <dbReference type="ARBA" id="ARBA00070152"/>
    </source>
</evidence>
<dbReference type="SMART" id="SM00387">
    <property type="entry name" value="HATPase_c"/>
    <property type="match status" value="1"/>
</dbReference>
<feature type="modified residue" description="4-aspartylphosphate" evidence="18">
    <location>
        <position position="1095"/>
    </location>
</feature>
<keyword evidence="6 20" id="KW-0812">Transmembrane</keyword>
<dbReference type="SMART" id="SM00448">
    <property type="entry name" value="REC"/>
    <property type="match status" value="2"/>
</dbReference>
<evidence type="ECO:0000259" key="23">
    <source>
        <dbReference type="PROSITE" id="PS50113"/>
    </source>
</evidence>
<evidence type="ECO:0000256" key="14">
    <source>
        <dbReference type="ARBA" id="ARBA00023136"/>
    </source>
</evidence>
<keyword evidence="5" id="KW-0808">Transferase</keyword>
<dbReference type="GO" id="GO:0016020">
    <property type="term" value="C:membrane"/>
    <property type="evidence" value="ECO:0007669"/>
    <property type="project" value="UniProtKB-SubCell"/>
</dbReference>
<dbReference type="PROSITE" id="PS50894">
    <property type="entry name" value="HPT"/>
    <property type="match status" value="1"/>
</dbReference>
<keyword evidence="9" id="KW-0418">Kinase</keyword>
<evidence type="ECO:0000256" key="3">
    <source>
        <dbReference type="ARBA" id="ARBA00012438"/>
    </source>
</evidence>
<dbReference type="InterPro" id="IPR003661">
    <property type="entry name" value="HisK_dim/P_dom"/>
</dbReference>
<comment type="subcellular location">
    <subcellularLocation>
        <location evidence="2">Membrane</location>
    </subcellularLocation>
</comment>
<evidence type="ECO:0000256" key="9">
    <source>
        <dbReference type="ARBA" id="ARBA00022777"/>
    </source>
</evidence>
<dbReference type="EMBL" id="JAHTGR010000011">
    <property type="protein sequence ID" value="MBV6323376.1"/>
    <property type="molecule type" value="Genomic_DNA"/>
</dbReference>
<feature type="domain" description="Response regulatory" evidence="22">
    <location>
        <begin position="1041"/>
        <end position="1161"/>
    </location>
</feature>
<dbReference type="GO" id="GO:0000155">
    <property type="term" value="F:phosphorelay sensor kinase activity"/>
    <property type="evidence" value="ECO:0007669"/>
    <property type="project" value="InterPro"/>
</dbReference>
<dbReference type="InterPro" id="IPR005467">
    <property type="entry name" value="His_kinase_dom"/>
</dbReference>
<evidence type="ECO:0000256" key="19">
    <source>
        <dbReference type="SAM" id="Coils"/>
    </source>
</evidence>
<evidence type="ECO:0000256" key="18">
    <source>
        <dbReference type="PROSITE-ProRule" id="PRU00169"/>
    </source>
</evidence>
<keyword evidence="13" id="KW-0843">Virulence</keyword>
<dbReference type="NCBIfam" id="TIGR00229">
    <property type="entry name" value="sensory_box"/>
    <property type="match status" value="1"/>
</dbReference>
<evidence type="ECO:0000256" key="17">
    <source>
        <dbReference type="PROSITE-ProRule" id="PRU00110"/>
    </source>
</evidence>
<evidence type="ECO:0000259" key="22">
    <source>
        <dbReference type="PROSITE" id="PS50110"/>
    </source>
</evidence>
<organism evidence="25 26">
    <name type="scientific">Duganella violaceipulchra</name>
    <dbReference type="NCBI Taxonomy" id="2849652"/>
    <lineage>
        <taxon>Bacteria</taxon>
        <taxon>Pseudomonadati</taxon>
        <taxon>Pseudomonadota</taxon>
        <taxon>Betaproteobacteria</taxon>
        <taxon>Burkholderiales</taxon>
        <taxon>Oxalobacteraceae</taxon>
        <taxon>Telluria group</taxon>
        <taxon>Duganella</taxon>
    </lineage>
</organism>
<feature type="modified residue" description="4-aspartylphosphate" evidence="18">
    <location>
        <position position="1238"/>
    </location>
</feature>
<dbReference type="Pfam" id="PF00512">
    <property type="entry name" value="HisKA"/>
    <property type="match status" value="1"/>
</dbReference>
<feature type="domain" description="PAC" evidence="23">
    <location>
        <begin position="587"/>
        <end position="639"/>
    </location>
</feature>
<evidence type="ECO:0000256" key="13">
    <source>
        <dbReference type="ARBA" id="ARBA00023026"/>
    </source>
</evidence>
<evidence type="ECO:0000256" key="11">
    <source>
        <dbReference type="ARBA" id="ARBA00022989"/>
    </source>
</evidence>
<name>A0AA41HFU9_9BURK</name>
<feature type="domain" description="HPt" evidence="24">
    <location>
        <begin position="1360"/>
        <end position="1455"/>
    </location>
</feature>
<evidence type="ECO:0000259" key="24">
    <source>
        <dbReference type="PROSITE" id="PS50894"/>
    </source>
</evidence>
<keyword evidence="14 20" id="KW-0472">Membrane</keyword>
<keyword evidence="12" id="KW-0902">Two-component regulatory system</keyword>
<accession>A0AA41HFU9</accession>
<gene>
    <name evidence="25" type="ORF">KVP70_20795</name>
</gene>
<dbReference type="Pfam" id="PF02518">
    <property type="entry name" value="HATPase_c"/>
    <property type="match status" value="1"/>
</dbReference>
<dbReference type="InterPro" id="IPR003594">
    <property type="entry name" value="HATPase_dom"/>
</dbReference>
<comment type="caution">
    <text evidence="25">The sequence shown here is derived from an EMBL/GenBank/DDBJ whole genome shotgun (WGS) entry which is preliminary data.</text>
</comment>
<reference evidence="25" key="1">
    <citation type="submission" date="2021-07" db="EMBL/GenBank/DDBJ databases">
        <title>Characterization of violacein-producing bacteria and related species.</title>
        <authorList>
            <person name="Wilson H.S."/>
            <person name="De Leon M.E."/>
        </authorList>
    </citation>
    <scope>NUCLEOTIDE SEQUENCE</scope>
    <source>
        <strain evidence="25">HSC-15S17</strain>
    </source>
</reference>
<dbReference type="CDD" id="cd16922">
    <property type="entry name" value="HATPase_EvgS-ArcB-TorS-like"/>
    <property type="match status" value="1"/>
</dbReference>
<evidence type="ECO:0000256" key="15">
    <source>
        <dbReference type="ARBA" id="ARBA00058004"/>
    </source>
</evidence>
<evidence type="ECO:0000256" key="1">
    <source>
        <dbReference type="ARBA" id="ARBA00000085"/>
    </source>
</evidence>
<dbReference type="SMART" id="SM00388">
    <property type="entry name" value="HisKA"/>
    <property type="match status" value="1"/>
</dbReference>
<dbReference type="CDD" id="cd00082">
    <property type="entry name" value="HisKA"/>
    <property type="match status" value="1"/>
</dbReference>
<dbReference type="PROSITE" id="PS50109">
    <property type="entry name" value="HIS_KIN"/>
    <property type="match status" value="1"/>
</dbReference>
<dbReference type="PANTHER" id="PTHR45339:SF3">
    <property type="entry name" value="HISTIDINE KINASE"/>
    <property type="match status" value="1"/>
</dbReference>
<keyword evidence="7" id="KW-0732">Signal</keyword>
<feature type="domain" description="PAC" evidence="23">
    <location>
        <begin position="719"/>
        <end position="771"/>
    </location>
</feature>
<keyword evidence="10" id="KW-0067">ATP-binding</keyword>
<comment type="function">
    <text evidence="15">Member of the two-component regulatory system BvgS/BvgA. Phosphorylates BvgA via a four-step phosphorelay in response to environmental signals.</text>
</comment>
<feature type="coiled-coil region" evidence="19">
    <location>
        <begin position="755"/>
        <end position="789"/>
    </location>
</feature>
<evidence type="ECO:0000256" key="6">
    <source>
        <dbReference type="ARBA" id="ARBA00022692"/>
    </source>
</evidence>
<protein>
    <recommendedName>
        <fullName evidence="16">Virulence sensor protein BvgS</fullName>
        <ecNumber evidence="3">2.7.13.3</ecNumber>
    </recommendedName>
</protein>
<dbReference type="SMART" id="SM00091">
    <property type="entry name" value="PAS"/>
    <property type="match status" value="3"/>
</dbReference>
<keyword evidence="19" id="KW-0175">Coiled coil</keyword>
<feature type="transmembrane region" description="Helical" evidence="20">
    <location>
        <begin position="26"/>
        <end position="49"/>
    </location>
</feature>
<dbReference type="InterPro" id="IPR000700">
    <property type="entry name" value="PAS-assoc_C"/>
</dbReference>
<dbReference type="PROSITE" id="PS50110">
    <property type="entry name" value="RESPONSE_REGULATORY"/>
    <property type="match status" value="2"/>
</dbReference>
<evidence type="ECO:0000256" key="12">
    <source>
        <dbReference type="ARBA" id="ARBA00023012"/>
    </source>
</evidence>
<dbReference type="PANTHER" id="PTHR45339">
    <property type="entry name" value="HYBRID SIGNAL TRANSDUCTION HISTIDINE KINASE J"/>
    <property type="match status" value="1"/>
</dbReference>
<dbReference type="Proteomes" id="UP001155901">
    <property type="component" value="Unassembled WGS sequence"/>
</dbReference>
<keyword evidence="11 20" id="KW-1133">Transmembrane helix</keyword>
<evidence type="ECO:0000256" key="10">
    <source>
        <dbReference type="ARBA" id="ARBA00022840"/>
    </source>
</evidence>
<proteinExistence type="predicted"/>
<dbReference type="FunFam" id="1.10.287.130:FF:000004">
    <property type="entry name" value="Ethylene receptor 1"/>
    <property type="match status" value="1"/>
</dbReference>
<dbReference type="FunFam" id="3.30.565.10:FF:000010">
    <property type="entry name" value="Sensor histidine kinase RcsC"/>
    <property type="match status" value="1"/>
</dbReference>
<feature type="domain" description="Histidine kinase" evidence="21">
    <location>
        <begin position="796"/>
        <end position="1027"/>
    </location>
</feature>
<keyword evidence="8" id="KW-0547">Nucleotide-binding</keyword>
<dbReference type="PROSITE" id="PS50113">
    <property type="entry name" value="PAC"/>
    <property type="match status" value="2"/>
</dbReference>
<dbReference type="InterPro" id="IPR013656">
    <property type="entry name" value="PAS_4"/>
</dbReference>
<feature type="coiled-coil region" evidence="19">
    <location>
        <begin position="351"/>
        <end position="382"/>
    </location>
</feature>
<dbReference type="GO" id="GO:0005524">
    <property type="term" value="F:ATP binding"/>
    <property type="evidence" value="ECO:0007669"/>
    <property type="project" value="UniProtKB-KW"/>
</dbReference>
<dbReference type="InterPro" id="IPR001789">
    <property type="entry name" value="Sig_transdc_resp-reg_receiver"/>
</dbReference>
<dbReference type="Pfam" id="PF08448">
    <property type="entry name" value="PAS_4"/>
    <property type="match status" value="3"/>
</dbReference>
<dbReference type="InterPro" id="IPR000014">
    <property type="entry name" value="PAS"/>
</dbReference>
<evidence type="ECO:0000256" key="2">
    <source>
        <dbReference type="ARBA" id="ARBA00004370"/>
    </source>
</evidence>
<feature type="domain" description="Response regulatory" evidence="22">
    <location>
        <begin position="1187"/>
        <end position="1306"/>
    </location>
</feature>
<dbReference type="CDD" id="cd17546">
    <property type="entry name" value="REC_hyHK_CKI1_RcsC-like"/>
    <property type="match status" value="1"/>
</dbReference>
<dbReference type="EC" id="2.7.13.3" evidence="3"/>